<evidence type="ECO:0000256" key="1">
    <source>
        <dbReference type="SAM" id="MobiDB-lite"/>
    </source>
</evidence>
<organism evidence="2 3">
    <name type="scientific">Adiantum capillus-veneris</name>
    <name type="common">Maidenhair fern</name>
    <dbReference type="NCBI Taxonomy" id="13818"/>
    <lineage>
        <taxon>Eukaryota</taxon>
        <taxon>Viridiplantae</taxon>
        <taxon>Streptophyta</taxon>
        <taxon>Embryophyta</taxon>
        <taxon>Tracheophyta</taxon>
        <taxon>Polypodiopsida</taxon>
        <taxon>Polypodiidae</taxon>
        <taxon>Polypodiales</taxon>
        <taxon>Pteridineae</taxon>
        <taxon>Pteridaceae</taxon>
        <taxon>Vittarioideae</taxon>
        <taxon>Adiantum</taxon>
    </lineage>
</organism>
<proteinExistence type="predicted"/>
<gene>
    <name evidence="2" type="ORF">GOP47_0025326</name>
</gene>
<dbReference type="Proteomes" id="UP000886520">
    <property type="component" value="Chromosome 25"/>
</dbReference>
<feature type="region of interest" description="Disordered" evidence="1">
    <location>
        <begin position="1"/>
        <end position="22"/>
    </location>
</feature>
<comment type="caution">
    <text evidence="2">The sequence shown here is derived from an EMBL/GenBank/DDBJ whole genome shotgun (WGS) entry which is preliminary data.</text>
</comment>
<name>A0A9D4U0T7_ADICA</name>
<evidence type="ECO:0000313" key="2">
    <source>
        <dbReference type="EMBL" id="KAI5059007.1"/>
    </source>
</evidence>
<keyword evidence="3" id="KW-1185">Reference proteome</keyword>
<dbReference type="AlphaFoldDB" id="A0A9D4U0T7"/>
<reference evidence="2" key="1">
    <citation type="submission" date="2021-01" db="EMBL/GenBank/DDBJ databases">
        <title>Adiantum capillus-veneris genome.</title>
        <authorList>
            <person name="Fang Y."/>
            <person name="Liao Q."/>
        </authorList>
    </citation>
    <scope>NUCLEOTIDE SEQUENCE</scope>
    <source>
        <strain evidence="2">H3</strain>
        <tissue evidence="2">Leaf</tissue>
    </source>
</reference>
<sequence>MPKEDKRGRPSSEVEGGAAKAGKWKGTSFRLHNMDKFVLLFVAYLSSVSRRRAYRGPNRRVTR</sequence>
<protein>
    <submittedName>
        <fullName evidence="2">Uncharacterized protein</fullName>
    </submittedName>
</protein>
<accession>A0A9D4U0T7</accession>
<evidence type="ECO:0000313" key="3">
    <source>
        <dbReference type="Proteomes" id="UP000886520"/>
    </source>
</evidence>
<dbReference type="EMBL" id="JABFUD020000025">
    <property type="protein sequence ID" value="KAI5059007.1"/>
    <property type="molecule type" value="Genomic_DNA"/>
</dbReference>
<feature type="compositionally biased region" description="Basic and acidic residues" evidence="1">
    <location>
        <begin position="1"/>
        <end position="12"/>
    </location>
</feature>